<evidence type="ECO:0008006" key="4">
    <source>
        <dbReference type="Google" id="ProtNLM"/>
    </source>
</evidence>
<sequence length="100" mass="11136">MRNILMLILMVSCVSCVVLPETSNTQQYECALSTDMKVLKLVNLTDGDTSFYEWNDEMLAVITIPTSAIISASYVLVNNIYHIGEKNIKCGSAKTKELKN</sequence>
<reference evidence="2" key="1">
    <citation type="submission" date="2022-01" db="EMBL/GenBank/DDBJ databases">
        <title>Colwellia maritima, isolated from seawater.</title>
        <authorList>
            <person name="Kristyanto S."/>
            <person name="Jung J."/>
            <person name="Jeon C.O."/>
        </authorList>
    </citation>
    <scope>NUCLEOTIDE SEQUENCE</scope>
    <source>
        <strain evidence="2">MSW7</strain>
    </source>
</reference>
<keyword evidence="3" id="KW-1185">Reference proteome</keyword>
<accession>A0ABS9X178</accession>
<evidence type="ECO:0000313" key="2">
    <source>
        <dbReference type="EMBL" id="MCI2283930.1"/>
    </source>
</evidence>
<evidence type="ECO:0000256" key="1">
    <source>
        <dbReference type="SAM" id="SignalP"/>
    </source>
</evidence>
<proteinExistence type="predicted"/>
<dbReference type="RefSeq" id="WP_242286278.1">
    <property type="nucleotide sequence ID" value="NZ_JAKKSL010000002.1"/>
</dbReference>
<dbReference type="Proteomes" id="UP001139646">
    <property type="component" value="Unassembled WGS sequence"/>
</dbReference>
<name>A0ABS9X178_9GAMM</name>
<keyword evidence="1" id="KW-0732">Signal</keyword>
<protein>
    <recommendedName>
        <fullName evidence="4">C-type lysozyme inhibitor domain-containing protein</fullName>
    </recommendedName>
</protein>
<dbReference type="EMBL" id="JAKKSL010000002">
    <property type="protein sequence ID" value="MCI2283930.1"/>
    <property type="molecule type" value="Genomic_DNA"/>
</dbReference>
<feature type="chain" id="PRO_5046112886" description="C-type lysozyme inhibitor domain-containing protein" evidence="1">
    <location>
        <begin position="21"/>
        <end position="100"/>
    </location>
</feature>
<evidence type="ECO:0000313" key="3">
    <source>
        <dbReference type="Proteomes" id="UP001139646"/>
    </source>
</evidence>
<feature type="signal peptide" evidence="1">
    <location>
        <begin position="1"/>
        <end position="20"/>
    </location>
</feature>
<organism evidence="2 3">
    <name type="scientific">Colwellia maritima</name>
    <dbReference type="NCBI Taxonomy" id="2912588"/>
    <lineage>
        <taxon>Bacteria</taxon>
        <taxon>Pseudomonadati</taxon>
        <taxon>Pseudomonadota</taxon>
        <taxon>Gammaproteobacteria</taxon>
        <taxon>Alteromonadales</taxon>
        <taxon>Colwelliaceae</taxon>
        <taxon>Colwellia</taxon>
    </lineage>
</organism>
<gene>
    <name evidence="2" type="ORF">L3081_11615</name>
</gene>
<comment type="caution">
    <text evidence="2">The sequence shown here is derived from an EMBL/GenBank/DDBJ whole genome shotgun (WGS) entry which is preliminary data.</text>
</comment>